<accession>A0ABU0V009</accession>
<protein>
    <submittedName>
        <fullName evidence="1">Uncharacterized protein</fullName>
    </submittedName>
</protein>
<reference evidence="1 2" key="1">
    <citation type="submission" date="2023-07" db="EMBL/GenBank/DDBJ databases">
        <title>Functional and genomic diversity of the sorghum phyllosphere microbiome.</title>
        <authorList>
            <person name="Shade A."/>
        </authorList>
    </citation>
    <scope>NUCLEOTIDE SEQUENCE [LARGE SCALE GENOMIC DNA]</scope>
    <source>
        <strain evidence="1 2">SORGH_AS_0887</strain>
    </source>
</reference>
<dbReference type="RefSeq" id="WP_307004722.1">
    <property type="nucleotide sequence ID" value="NZ_JAUTBK010000002.1"/>
</dbReference>
<dbReference type="EMBL" id="JAUTBK010000002">
    <property type="protein sequence ID" value="MDQ1210155.1"/>
    <property type="molecule type" value="Genomic_DNA"/>
</dbReference>
<organism evidence="1 2">
    <name type="scientific">Acinetobacter baylyi</name>
    <dbReference type="NCBI Taxonomy" id="202950"/>
    <lineage>
        <taxon>Bacteria</taxon>
        <taxon>Pseudomonadati</taxon>
        <taxon>Pseudomonadota</taxon>
        <taxon>Gammaproteobacteria</taxon>
        <taxon>Moraxellales</taxon>
        <taxon>Moraxellaceae</taxon>
        <taxon>Acinetobacter</taxon>
    </lineage>
</organism>
<evidence type="ECO:0000313" key="2">
    <source>
        <dbReference type="Proteomes" id="UP001233360"/>
    </source>
</evidence>
<keyword evidence="2" id="KW-1185">Reference proteome</keyword>
<gene>
    <name evidence="1" type="ORF">QE380_003078</name>
</gene>
<proteinExistence type="predicted"/>
<name>A0ABU0V009_ACIBI</name>
<dbReference type="Proteomes" id="UP001233360">
    <property type="component" value="Unassembled WGS sequence"/>
</dbReference>
<evidence type="ECO:0000313" key="1">
    <source>
        <dbReference type="EMBL" id="MDQ1210155.1"/>
    </source>
</evidence>
<comment type="caution">
    <text evidence="1">The sequence shown here is derived from an EMBL/GenBank/DDBJ whole genome shotgun (WGS) entry which is preliminary data.</text>
</comment>
<sequence length="118" mass="13590">MSRKTLLIIILTLSSSFIYAESNIQKSEIFVFDLSRACDVVALKLKKMEAVLDEKKMTIAELLKSLRSAATPDAKYGNILLDYHRTLDQFKSMKKDYDQLILERENHCMPNLDEKSTN</sequence>